<dbReference type="Proteomes" id="UP000007954">
    <property type="component" value="Chromosome"/>
</dbReference>
<gene>
    <name evidence="1" type="ordered locus">Hqrw_2849</name>
</gene>
<dbReference type="AlphaFoldDB" id="G0LJ93"/>
<dbReference type="EMBL" id="FR746099">
    <property type="protein sequence ID" value="CCC40661.1"/>
    <property type="molecule type" value="Genomic_DNA"/>
</dbReference>
<organism evidence="1 2">
    <name type="scientific">Haloquadratum walsbyi (strain DSM 16854 / JCM 12705 / C23)</name>
    <dbReference type="NCBI Taxonomy" id="768065"/>
    <lineage>
        <taxon>Archaea</taxon>
        <taxon>Methanobacteriati</taxon>
        <taxon>Methanobacteriota</taxon>
        <taxon>Stenosarchaea group</taxon>
        <taxon>Halobacteria</taxon>
        <taxon>Halobacteriales</taxon>
        <taxon>Haloferacaceae</taxon>
        <taxon>Haloquadratum</taxon>
    </lineage>
</organism>
<dbReference type="Pfam" id="PF01986">
    <property type="entry name" value="DUF123"/>
    <property type="match status" value="1"/>
</dbReference>
<dbReference type="PANTHER" id="PTHR37460:SF1">
    <property type="entry name" value="ENDONUCLEASE III"/>
    <property type="match status" value="1"/>
</dbReference>
<dbReference type="HOGENOM" id="CLU_115699_0_0_2"/>
<proteinExistence type="predicted"/>
<sequence>MNPIVISPAAIAAETDPIGIGAGTAPPGSYVLCVNLDAPTSMTIGAHGTAVFPAGGYAYVGSAFGSNGLGRVDRYRRVAMGIHDVTHWHIDYLISHQNASLTAIVVAPGADIECAIASSLLSRMKEPPLEGFGSSDCTCTTHLFISGSATHICNQCSTVIQELSASSN</sequence>
<dbReference type="CDD" id="cd10441">
    <property type="entry name" value="GIY-YIG_COG1833"/>
    <property type="match status" value="1"/>
</dbReference>
<name>G0LJ93_HALWC</name>
<dbReference type="KEGG" id="hwc:Hqrw_2849"/>
<dbReference type="RefSeq" id="WP_014556229.1">
    <property type="nucleotide sequence ID" value="NC_017459.1"/>
</dbReference>
<dbReference type="OrthoDB" id="17296at2157"/>
<evidence type="ECO:0000313" key="2">
    <source>
        <dbReference type="Proteomes" id="UP000007954"/>
    </source>
</evidence>
<protein>
    <submittedName>
        <fullName evidence="1">DUF123 domain protein</fullName>
    </submittedName>
</protein>
<dbReference type="InterPro" id="IPR002837">
    <property type="entry name" value="DUF123"/>
</dbReference>
<evidence type="ECO:0000313" key="1">
    <source>
        <dbReference type="EMBL" id="CCC40661.1"/>
    </source>
</evidence>
<accession>G0LJ93</accession>
<dbReference type="GeneID" id="12447603"/>
<dbReference type="PANTHER" id="PTHR37460">
    <property type="entry name" value="ENDONUCLEASE III"/>
    <property type="match status" value="1"/>
</dbReference>
<reference evidence="1 2" key="1">
    <citation type="journal article" date="2011" name="PLoS ONE">
        <title>Haloquadratum walsbyi: limited diversity in a global pond.</title>
        <authorList>
            <person name="Dyall-Smith M."/>
            <person name="Pfeiffer F."/>
            <person name="Klee K."/>
            <person name="Palm P."/>
            <person name="Gross K."/>
            <person name="Schuster S.C."/>
            <person name="Rampp M."/>
            <person name="Oesterhelt D."/>
        </authorList>
    </citation>
    <scope>NUCLEOTIDE SEQUENCE [LARGE SCALE GENOMIC DNA]</scope>
    <source>
        <strain evidence="2">DSM 16854 / JCM 12705 / C23</strain>
    </source>
</reference>